<dbReference type="InterPro" id="IPR018711">
    <property type="entry name" value="NAGPA"/>
</dbReference>
<dbReference type="EMBL" id="NEMB01000003">
    <property type="protein sequence ID" value="PQQ68231.1"/>
    <property type="molecule type" value="Genomic_DNA"/>
</dbReference>
<dbReference type="PANTHER" id="PTHR40446:SF2">
    <property type="entry name" value="N-ACETYLGLUCOSAMINE-1-PHOSPHODIESTER ALPHA-N-ACETYLGLUCOSAMINIDASE"/>
    <property type="match status" value="1"/>
</dbReference>
<evidence type="ECO:0000313" key="5">
    <source>
        <dbReference type="Proteomes" id="UP000239720"/>
    </source>
</evidence>
<dbReference type="Proteomes" id="UP000233534">
    <property type="component" value="Chromosome"/>
</dbReference>
<dbReference type="EMBL" id="CP025197">
    <property type="protein sequence ID" value="AUG56219.1"/>
    <property type="molecule type" value="Genomic_DNA"/>
</dbReference>
<dbReference type="Gene3D" id="2.60.120.430">
    <property type="entry name" value="Galactose-binding lectin"/>
    <property type="match status" value="1"/>
</dbReference>
<feature type="domain" description="Phosphodiester glycosidase" evidence="1">
    <location>
        <begin position="211"/>
        <end position="388"/>
    </location>
</feature>
<dbReference type="KEGG" id="hsc:HVS_01245"/>
<proteinExistence type="predicted"/>
<dbReference type="Pfam" id="PF09992">
    <property type="entry name" value="NAGPA"/>
    <property type="match status" value="1"/>
</dbReference>
<reference evidence="2 4" key="1">
    <citation type="submission" date="2017-12" db="EMBL/GenBank/DDBJ databases">
        <title>Complete genome sequence of Herbivorax saccincola GGR1, a novel Cellulosome-producing hydrolytic bacterium in a thermophilic biogas plant, established by Illumina and Nanopore MinION sequencing.</title>
        <authorList>
            <person name="Pechtl A."/>
            <person name="Ruckert C."/>
            <person name="Koeck D.E."/>
            <person name="Maus I."/>
            <person name="Winkler A."/>
            <person name="Kalinowski J."/>
            <person name="Puhler A."/>
            <person name="Schwarz W.W."/>
            <person name="Zverlov V.V."/>
            <person name="Schluter A."/>
            <person name="Liebl W."/>
        </authorList>
    </citation>
    <scope>NUCLEOTIDE SEQUENCE [LARGE SCALE GENOMIC DNA]</scope>
    <source>
        <strain evidence="2">GGR1</strain>
        <strain evidence="4">SR1</strain>
    </source>
</reference>
<keyword evidence="4" id="KW-1185">Reference proteome</keyword>
<evidence type="ECO:0000313" key="4">
    <source>
        <dbReference type="Proteomes" id="UP000233534"/>
    </source>
</evidence>
<reference evidence="3 5" key="2">
    <citation type="journal article" date="2018" name="Syst. Appl. Microbiol.">
        <title>Characterization and high-quality draft genome sequence of Herbivorax saccincola A7, an anaerobic, alkaliphilic, thermophilic, cellulolytic, and xylanolytic bacterium.</title>
        <authorList>
            <person name="Aikawa S."/>
            <person name="Baramee S."/>
            <person name="Sermsathanaswadi J."/>
            <person name="Thianheng P."/>
            <person name="Tachaapaikoon C."/>
            <person name="Shikata A."/>
            <person name="Waeonukul R."/>
            <person name="Pason P."/>
            <person name="Ratanakhanokchai K."/>
            <person name="Kosugi A."/>
        </authorList>
    </citation>
    <scope>NUCLEOTIDE SEQUENCE [LARGE SCALE GENOMIC DNA]</scope>
    <source>
        <strain evidence="3 5">A7</strain>
    </source>
</reference>
<organism evidence="2 4">
    <name type="scientific">Acetivibrio saccincola</name>
    <dbReference type="NCBI Taxonomy" id="1677857"/>
    <lineage>
        <taxon>Bacteria</taxon>
        <taxon>Bacillati</taxon>
        <taxon>Bacillota</taxon>
        <taxon>Clostridia</taxon>
        <taxon>Eubacteriales</taxon>
        <taxon>Oscillospiraceae</taxon>
        <taxon>Acetivibrio</taxon>
    </lineage>
</organism>
<dbReference type="RefSeq" id="WP_101304021.1">
    <property type="nucleotide sequence ID" value="NZ_CP025197.1"/>
</dbReference>
<gene>
    <name evidence="3" type="ORF">B9R14_01645</name>
    <name evidence="2" type="ORF">HVS_01245</name>
</gene>
<dbReference type="PANTHER" id="PTHR40446">
    <property type="entry name" value="N-ACETYLGLUCOSAMINE-1-PHOSPHODIESTER ALPHA-N-ACETYLGLUCOSAMINIDASE"/>
    <property type="match status" value="1"/>
</dbReference>
<evidence type="ECO:0000313" key="2">
    <source>
        <dbReference type="EMBL" id="AUG56219.1"/>
    </source>
</evidence>
<sequence length="941" mass="104382">MRYIRKKITILLILAVVFASFFSGAPVHSKVIYQTVTSETITSGVVLERITRFTDEGWLKINVLRANLNNPNVHIDTLTNKDSIKNLTNTKELAESHNAVAAVNAGFFNWMSETGKASPDGPLIQSGELISADHEYNRYNNSMGTFSIDKNNNVLFDFWKTDLELTASNGNTMTITQYNKASFKDYTDVVMWCRKWDEYSLGASEKYPDIVEMVIEGPFVTEIREGMPPVKIPENGYVIITRGKNAEFIKNNFKVGSPVLLSMTTRPDWENMKMSVTGSAILVKNGKIPSPFSFDIAGRHPRTMVGSSKDGKELILVTVDGRQQGSIGMTQTEAAALMLELGAYNALNLDGGGSTTMAARKPATENIEIVNSPSDGSPRRISNAIGIFSTFPPYPLEGFIIDTVDTNVFVNTSREFKALPYDAYMNPIKIDQSQLKWSVSGVEGYFKGNVFYPESTGTATITVSSGSVKSSIKVNVLPPPGELILSSNSLKINVGQSRSLSVVGKDNNGYSARISAKDVDWSLTGDIGELDLNTFTASKAGTGYITASLGDVKAHCAISVALETNHVIGSFDKLEGTFTSVPETIPGSYEITKEIDNKVTGKLTYNFNTTEGTRAAYIVFPDEGIDLKENTTKIGFWAYNPHENSNWLRGEVVDANGNKHFIDFSKTLDWTGWKYVEASVSGINSPKKLTRIYVVQVNPITSSGSLYLDELTITTATYPVIDKNQIPEDTLPVYEANKNVKPSKDDDYKKFILFGNKDTANTLLENLLFMNLYEKATQSSISEDLNEDANENEIEIKFLKDYNTYRAYDSNGCRFIELNTSKNSIRTSAQGQWQWFLKQLDSFNGDNLFIFMENAPNKFSDSLEGNLFKTVLSEHKDKIKNIWVFFNGTEDNVFMEDGVKYISSAGLNINNLTPDNADTVKYIEVTVVNGEPTYQIKNVIN</sequence>
<protein>
    <recommendedName>
        <fullName evidence="1">Phosphodiester glycosidase domain-containing protein</fullName>
    </recommendedName>
</protein>
<evidence type="ECO:0000313" key="3">
    <source>
        <dbReference type="EMBL" id="PQQ68231.1"/>
    </source>
</evidence>
<dbReference type="Gene3D" id="2.60.40.1080">
    <property type="match status" value="1"/>
</dbReference>
<dbReference type="Proteomes" id="UP000239720">
    <property type="component" value="Unassembled WGS sequence"/>
</dbReference>
<dbReference type="OrthoDB" id="9809781at2"/>
<accession>A0A2K9DYJ8</accession>
<dbReference type="AlphaFoldDB" id="A0A2K9DYJ8"/>
<evidence type="ECO:0000259" key="1">
    <source>
        <dbReference type="Pfam" id="PF09992"/>
    </source>
</evidence>
<name>A0A2K9DYJ8_9FIRM</name>